<feature type="site" description="Histone H3K4me3 binding" evidence="8">
    <location>
        <position position="229"/>
    </location>
</feature>
<protein>
    <recommendedName>
        <fullName evidence="11">Chromatin modification-related protein</fullName>
    </recommendedName>
</protein>
<comment type="function">
    <text evidence="11">Component of an histone acetyltransferase complex.</text>
</comment>
<evidence type="ECO:0000256" key="5">
    <source>
        <dbReference type="ARBA" id="ARBA00022833"/>
    </source>
</evidence>
<reference evidence="14 15" key="1">
    <citation type="submission" date="2016-07" db="EMBL/GenBank/DDBJ databases">
        <title>Pervasive Adenine N6-methylation of Active Genes in Fungi.</title>
        <authorList>
            <consortium name="DOE Joint Genome Institute"/>
            <person name="Mondo S.J."/>
            <person name="Dannebaum R.O."/>
            <person name="Kuo R.C."/>
            <person name="Labutti K."/>
            <person name="Haridas S."/>
            <person name="Kuo A."/>
            <person name="Salamov A."/>
            <person name="Ahrendt S.R."/>
            <person name="Lipzen A."/>
            <person name="Sullivan W."/>
            <person name="Andreopoulos W.B."/>
            <person name="Clum A."/>
            <person name="Lindquist E."/>
            <person name="Daum C."/>
            <person name="Ramamoorthy G.K."/>
            <person name="Gryganskyi A."/>
            <person name="Culley D."/>
            <person name="Magnuson J.K."/>
            <person name="James T.Y."/>
            <person name="O'Malley M.A."/>
            <person name="Stajich J.E."/>
            <person name="Spatafora J.W."/>
            <person name="Visel A."/>
            <person name="Grigoriev I.V."/>
        </authorList>
    </citation>
    <scope>NUCLEOTIDE SEQUENCE [LARGE SCALE GENOMIC DNA]</scope>
    <source>
        <strain evidence="14 15">NRRL 1336</strain>
    </source>
</reference>
<dbReference type="AlphaFoldDB" id="A0A1X2IEY6"/>
<dbReference type="GO" id="GO:0008270">
    <property type="term" value="F:zinc ion binding"/>
    <property type="evidence" value="ECO:0007669"/>
    <property type="project" value="UniProtKB-KW"/>
</dbReference>
<keyword evidence="15" id="KW-1185">Reference proteome</keyword>
<evidence type="ECO:0000259" key="13">
    <source>
        <dbReference type="PROSITE" id="PS50016"/>
    </source>
</evidence>
<dbReference type="PANTHER" id="PTHR10333">
    <property type="entry name" value="INHIBITOR OF GROWTH PROTEIN"/>
    <property type="match status" value="1"/>
</dbReference>
<comment type="similarity">
    <text evidence="2 11">Belongs to the ING family.</text>
</comment>
<dbReference type="EMBL" id="MCGE01000013">
    <property type="protein sequence ID" value="ORZ15277.1"/>
    <property type="molecule type" value="Genomic_DNA"/>
</dbReference>
<feature type="binding site" evidence="9">
    <location>
        <position position="230"/>
    </location>
    <ligand>
        <name>Zn(2+)</name>
        <dbReference type="ChEBI" id="CHEBI:29105"/>
        <label>1</label>
    </ligand>
</feature>
<feature type="compositionally biased region" description="Polar residues" evidence="12">
    <location>
        <begin position="175"/>
        <end position="185"/>
    </location>
</feature>
<evidence type="ECO:0000313" key="14">
    <source>
        <dbReference type="EMBL" id="ORZ15277.1"/>
    </source>
</evidence>
<evidence type="ECO:0000256" key="6">
    <source>
        <dbReference type="ARBA" id="ARBA00022853"/>
    </source>
</evidence>
<dbReference type="STRING" id="90262.A0A1X2IEY6"/>
<dbReference type="PROSITE" id="PS01359">
    <property type="entry name" value="ZF_PHD_1"/>
    <property type="match status" value="1"/>
</dbReference>
<keyword evidence="3 9" id="KW-0479">Metal-binding</keyword>
<feature type="site" description="Histone H3K4me3 binding" evidence="8">
    <location>
        <position position="240"/>
    </location>
</feature>
<dbReference type="InterPro" id="IPR024610">
    <property type="entry name" value="ING_N_histone-binding"/>
</dbReference>
<organism evidence="14 15">
    <name type="scientific">Absidia repens</name>
    <dbReference type="NCBI Taxonomy" id="90262"/>
    <lineage>
        <taxon>Eukaryota</taxon>
        <taxon>Fungi</taxon>
        <taxon>Fungi incertae sedis</taxon>
        <taxon>Mucoromycota</taxon>
        <taxon>Mucoromycotina</taxon>
        <taxon>Mucoromycetes</taxon>
        <taxon>Mucorales</taxon>
        <taxon>Cunninghamellaceae</taxon>
        <taxon>Absidia</taxon>
    </lineage>
</organism>
<evidence type="ECO:0000256" key="8">
    <source>
        <dbReference type="PIRSR" id="PIRSR628651-50"/>
    </source>
</evidence>
<keyword evidence="7 11" id="KW-0539">Nucleus</keyword>
<sequence length="284" mass="32490">MKQTTKSTDSLVYLDDYIDTIESLPLELQRNFTLLRELDGYAQDLLDSTAKEAIALIDNIKDLTQEARTERLRRFVVLLDESLKRGEEKVALAKSTFDSVERHCHRLDANLIKFEDEYNGWSDRITSLPGMAPSSRFLKDNIESKDRALSHFKRQERKDKGEKRDPANKRKRHTTPSLPSSSRGQGTKESKLKSSMDKEKSKNPGKHGNTKGKTVIPADLTIDPNEPLYCYCQQVSFGEMVGCDNTDCDLEWFHLACVDLKTVPKGKWYCYTCLSKMKGRNGRK</sequence>
<feature type="compositionally biased region" description="Basic and acidic residues" evidence="12">
    <location>
        <begin position="156"/>
        <end position="168"/>
    </location>
</feature>
<evidence type="ECO:0000256" key="11">
    <source>
        <dbReference type="RuleBase" id="RU361213"/>
    </source>
</evidence>
<evidence type="ECO:0000256" key="3">
    <source>
        <dbReference type="ARBA" id="ARBA00022723"/>
    </source>
</evidence>
<feature type="region of interest" description="Disordered" evidence="12">
    <location>
        <begin position="148"/>
        <end position="218"/>
    </location>
</feature>
<gene>
    <name evidence="14" type="ORF">BCR42DRAFT_416779</name>
</gene>
<keyword evidence="5 9" id="KW-0862">Zinc</keyword>
<dbReference type="InterPro" id="IPR028651">
    <property type="entry name" value="ING_fam"/>
</dbReference>
<dbReference type="GO" id="GO:0005634">
    <property type="term" value="C:nucleus"/>
    <property type="evidence" value="ECO:0007669"/>
    <property type="project" value="UniProtKB-SubCell"/>
</dbReference>
<feature type="binding site" evidence="9">
    <location>
        <position position="270"/>
    </location>
    <ligand>
        <name>Zn(2+)</name>
        <dbReference type="ChEBI" id="CHEBI:29105"/>
        <label>2</label>
    </ligand>
</feature>
<comment type="caution">
    <text evidence="14">The sequence shown here is derived from an EMBL/GenBank/DDBJ whole genome shotgun (WGS) entry which is preliminary data.</text>
</comment>
<dbReference type="Gene3D" id="6.10.140.1740">
    <property type="match status" value="1"/>
</dbReference>
<dbReference type="CDD" id="cd16859">
    <property type="entry name" value="ING_ING4_5"/>
    <property type="match status" value="1"/>
</dbReference>
<feature type="domain" description="PHD-type" evidence="13">
    <location>
        <begin position="227"/>
        <end position="276"/>
    </location>
</feature>
<evidence type="ECO:0000256" key="10">
    <source>
        <dbReference type="PROSITE-ProRule" id="PRU00146"/>
    </source>
</evidence>
<feature type="binding site" evidence="9">
    <location>
        <position position="254"/>
    </location>
    <ligand>
        <name>Zn(2+)</name>
        <dbReference type="ChEBI" id="CHEBI:29105"/>
        <label>1</label>
    </ligand>
</feature>
<accession>A0A1X2IEY6</accession>
<keyword evidence="4 10" id="KW-0863">Zinc-finger</keyword>
<dbReference type="Gene3D" id="3.30.40.10">
    <property type="entry name" value="Zinc/RING finger domain, C3HC4 (zinc finger)"/>
    <property type="match status" value="1"/>
</dbReference>
<dbReference type="SUPFAM" id="SSF57903">
    <property type="entry name" value="FYVE/PHD zinc finger"/>
    <property type="match status" value="1"/>
</dbReference>
<comment type="subunit">
    <text evidence="11">Component of an histone acetyltransferase complex. Interacts with H3K4me3 and to a lesser extent with H3K4me2.</text>
</comment>
<feature type="binding site" evidence="9">
    <location>
        <position position="248"/>
    </location>
    <ligand>
        <name>Zn(2+)</name>
        <dbReference type="ChEBI" id="CHEBI:29105"/>
        <label>2</label>
    </ligand>
</feature>
<evidence type="ECO:0000256" key="4">
    <source>
        <dbReference type="ARBA" id="ARBA00022771"/>
    </source>
</evidence>
<dbReference type="Pfam" id="PF12998">
    <property type="entry name" value="ING"/>
    <property type="match status" value="1"/>
</dbReference>
<evidence type="ECO:0000256" key="1">
    <source>
        <dbReference type="ARBA" id="ARBA00004123"/>
    </source>
</evidence>
<comment type="domain">
    <text evidence="11">The PHD-type zinc finger mediates the binding to H3K4me3.</text>
</comment>
<keyword evidence="6 11" id="KW-0156">Chromatin regulator</keyword>
<evidence type="ECO:0000256" key="2">
    <source>
        <dbReference type="ARBA" id="ARBA00010210"/>
    </source>
</evidence>
<dbReference type="InterPro" id="IPR019787">
    <property type="entry name" value="Znf_PHD-finger"/>
</dbReference>
<dbReference type="CDD" id="cd15505">
    <property type="entry name" value="PHD_ING"/>
    <property type="match status" value="1"/>
</dbReference>
<dbReference type="GO" id="GO:0006355">
    <property type="term" value="P:regulation of DNA-templated transcription"/>
    <property type="evidence" value="ECO:0007669"/>
    <property type="project" value="TreeGrafter"/>
</dbReference>
<feature type="binding site" evidence="9">
    <location>
        <position position="243"/>
    </location>
    <ligand>
        <name>Zn(2+)</name>
        <dbReference type="ChEBI" id="CHEBI:29105"/>
        <label>2</label>
    </ligand>
</feature>
<name>A0A1X2IEY6_9FUNG</name>
<dbReference type="InterPro" id="IPR019786">
    <property type="entry name" value="Zinc_finger_PHD-type_CS"/>
</dbReference>
<dbReference type="SMART" id="SM00249">
    <property type="entry name" value="PHD"/>
    <property type="match status" value="1"/>
</dbReference>
<dbReference type="FunFam" id="3.30.40.10:FF:000016">
    <property type="entry name" value="Inhibitor of growth protein"/>
    <property type="match status" value="1"/>
</dbReference>
<dbReference type="InterPro" id="IPR011011">
    <property type="entry name" value="Znf_FYVE_PHD"/>
</dbReference>
<dbReference type="InterPro" id="IPR013083">
    <property type="entry name" value="Znf_RING/FYVE/PHD"/>
</dbReference>
<feature type="binding site" evidence="9">
    <location>
        <position position="273"/>
    </location>
    <ligand>
        <name>Zn(2+)</name>
        <dbReference type="ChEBI" id="CHEBI:29105"/>
        <label>2</label>
    </ligand>
</feature>
<dbReference type="Proteomes" id="UP000193560">
    <property type="component" value="Unassembled WGS sequence"/>
</dbReference>
<feature type="binding site" evidence="9">
    <location>
        <position position="257"/>
    </location>
    <ligand>
        <name>Zn(2+)</name>
        <dbReference type="ChEBI" id="CHEBI:29105"/>
        <label>1</label>
    </ligand>
</feature>
<feature type="site" description="Histone H3K4me3 binding" evidence="8">
    <location>
        <position position="252"/>
    </location>
</feature>
<evidence type="ECO:0000256" key="9">
    <source>
        <dbReference type="PIRSR" id="PIRSR628651-51"/>
    </source>
</evidence>
<dbReference type="SMART" id="SM01408">
    <property type="entry name" value="ING"/>
    <property type="match status" value="1"/>
</dbReference>
<feature type="binding site" evidence="9">
    <location>
        <position position="232"/>
    </location>
    <ligand>
        <name>Zn(2+)</name>
        <dbReference type="ChEBI" id="CHEBI:29105"/>
        <label>1</label>
    </ligand>
</feature>
<dbReference type="PROSITE" id="PS50016">
    <property type="entry name" value="ZF_PHD_2"/>
    <property type="match status" value="1"/>
</dbReference>
<feature type="compositionally biased region" description="Basic and acidic residues" evidence="12">
    <location>
        <begin position="186"/>
        <end position="202"/>
    </location>
</feature>
<dbReference type="PANTHER" id="PTHR10333:SF42">
    <property type="entry name" value="INHIBITOR OF GROWTH PROTEIN 5"/>
    <property type="match status" value="1"/>
</dbReference>
<evidence type="ECO:0000313" key="15">
    <source>
        <dbReference type="Proteomes" id="UP000193560"/>
    </source>
</evidence>
<evidence type="ECO:0000256" key="12">
    <source>
        <dbReference type="SAM" id="MobiDB-lite"/>
    </source>
</evidence>
<feature type="site" description="Histone H3K4me3 binding" evidence="8">
    <location>
        <position position="244"/>
    </location>
</feature>
<evidence type="ECO:0000256" key="7">
    <source>
        <dbReference type="ARBA" id="ARBA00023242"/>
    </source>
</evidence>
<dbReference type="OrthoDB" id="5411773at2759"/>
<comment type="subcellular location">
    <subcellularLocation>
        <location evidence="1 11">Nucleus</location>
    </subcellularLocation>
</comment>
<proteinExistence type="inferred from homology"/>
<dbReference type="InterPro" id="IPR001965">
    <property type="entry name" value="Znf_PHD"/>
</dbReference>
<dbReference type="GO" id="GO:0006325">
    <property type="term" value="P:chromatin organization"/>
    <property type="evidence" value="ECO:0007669"/>
    <property type="project" value="UniProtKB-KW"/>
</dbReference>